<evidence type="ECO:0000313" key="3">
    <source>
        <dbReference type="EMBL" id="OGC53340.1"/>
    </source>
</evidence>
<reference evidence="3 4" key="1">
    <citation type="journal article" date="2016" name="Nat. Commun.">
        <title>Thousands of microbial genomes shed light on interconnected biogeochemical processes in an aquifer system.</title>
        <authorList>
            <person name="Anantharaman K."/>
            <person name="Brown C.T."/>
            <person name="Hug L.A."/>
            <person name="Sharon I."/>
            <person name="Castelle C.J."/>
            <person name="Probst A.J."/>
            <person name="Thomas B.C."/>
            <person name="Singh A."/>
            <person name="Wilkins M.J."/>
            <person name="Karaoz U."/>
            <person name="Brodie E.L."/>
            <person name="Williams K.H."/>
            <person name="Hubbard S.S."/>
            <person name="Banfield J.F."/>
        </authorList>
    </citation>
    <scope>NUCLEOTIDE SEQUENCE [LARGE SCALE GENOMIC DNA]</scope>
</reference>
<accession>A0A1F4V8T3</accession>
<protein>
    <recommendedName>
        <fullName evidence="2">DUF5671 domain-containing protein</fullName>
    </recommendedName>
</protein>
<dbReference type="AlphaFoldDB" id="A0A1F4V8T3"/>
<name>A0A1F4V8T3_UNCKA</name>
<organism evidence="3 4">
    <name type="scientific">candidate division WWE3 bacterium RIFCSPHIGHO2_02_FULL_38_14</name>
    <dbReference type="NCBI Taxonomy" id="1802620"/>
    <lineage>
        <taxon>Bacteria</taxon>
        <taxon>Katanobacteria</taxon>
    </lineage>
</organism>
<gene>
    <name evidence="3" type="ORF">A3D91_02940</name>
</gene>
<dbReference type="STRING" id="1802620.A3D91_02940"/>
<evidence type="ECO:0000313" key="4">
    <source>
        <dbReference type="Proteomes" id="UP000178127"/>
    </source>
</evidence>
<feature type="transmembrane region" description="Helical" evidence="1">
    <location>
        <begin position="164"/>
        <end position="191"/>
    </location>
</feature>
<keyword evidence="1" id="KW-1133">Transmembrane helix</keyword>
<keyword evidence="1" id="KW-0812">Transmembrane</keyword>
<sequence>MLEVEDSTSAFFNPMTDYYGFFSILGFLIPLAGLAGIIGIIYIIIKSIISGGGTSAKMEAAKKGYYYLISLITLGILYVTSSDIIRVVLDYISPTNLTINRSQSYGSYGYGTYDYENFVRSLVLRVSVLLFVFPLFLFHWLSANKKPKEVDEETLLYIKKEKKSYLHIVLTVSSLILMVTGPILLYNVFILVLGVGKTTLKDFTFPLSYFVVIIGVWIYHFAQLKSVEES</sequence>
<keyword evidence="1" id="KW-0472">Membrane</keyword>
<feature type="transmembrane region" description="Helical" evidence="1">
    <location>
        <begin position="20"/>
        <end position="45"/>
    </location>
</feature>
<dbReference type="Proteomes" id="UP000178127">
    <property type="component" value="Unassembled WGS sequence"/>
</dbReference>
<feature type="transmembrane region" description="Helical" evidence="1">
    <location>
        <begin position="203"/>
        <end position="222"/>
    </location>
</feature>
<evidence type="ECO:0000259" key="2">
    <source>
        <dbReference type="Pfam" id="PF18920"/>
    </source>
</evidence>
<feature type="transmembrane region" description="Helical" evidence="1">
    <location>
        <begin position="122"/>
        <end position="143"/>
    </location>
</feature>
<dbReference type="Pfam" id="PF18920">
    <property type="entry name" value="DUF5671"/>
    <property type="match status" value="1"/>
</dbReference>
<feature type="domain" description="DUF5671" evidence="2">
    <location>
        <begin position="65"/>
        <end position="213"/>
    </location>
</feature>
<dbReference type="InterPro" id="IPR043728">
    <property type="entry name" value="DUF5671"/>
</dbReference>
<feature type="transmembrane region" description="Helical" evidence="1">
    <location>
        <begin position="65"/>
        <end position="89"/>
    </location>
</feature>
<comment type="caution">
    <text evidence="3">The sequence shown here is derived from an EMBL/GenBank/DDBJ whole genome shotgun (WGS) entry which is preliminary data.</text>
</comment>
<dbReference type="EMBL" id="MEVD01000015">
    <property type="protein sequence ID" value="OGC53340.1"/>
    <property type="molecule type" value="Genomic_DNA"/>
</dbReference>
<evidence type="ECO:0000256" key="1">
    <source>
        <dbReference type="SAM" id="Phobius"/>
    </source>
</evidence>
<proteinExistence type="predicted"/>